<dbReference type="PANTHER" id="PTHR16515:SF49">
    <property type="entry name" value="GASTRULA ZINC FINGER PROTEIN XLCGF49.1-LIKE-RELATED"/>
    <property type="match status" value="1"/>
</dbReference>
<dbReference type="PROSITE" id="PS00028">
    <property type="entry name" value="ZINC_FINGER_C2H2_1"/>
    <property type="match status" value="2"/>
</dbReference>
<accession>A0A3B3E2R3</accession>
<keyword evidence="6" id="KW-0539">Nucleus</keyword>
<dbReference type="InterPro" id="IPR013087">
    <property type="entry name" value="Znf_C2H2_type"/>
</dbReference>
<evidence type="ECO:0000256" key="7">
    <source>
        <dbReference type="PROSITE-ProRule" id="PRU00042"/>
    </source>
</evidence>
<keyword evidence="2" id="KW-0479">Metal-binding</keyword>
<sequence>MFLDGGRKTSFQVIRPKKCFTCPYCGKIFERAGHLERHLRIHTGEKPYGCHICGRCFNQKSSLKSHMKTHRNGRSSEDLILTFTLLRSRTIVGASLFENPWNTVWRGCQTQSHRGPKS</sequence>
<dbReference type="SMART" id="SM00355">
    <property type="entry name" value="ZnF_C2H2"/>
    <property type="match status" value="2"/>
</dbReference>
<keyword evidence="3" id="KW-0677">Repeat</keyword>
<dbReference type="InterPro" id="IPR036236">
    <property type="entry name" value="Znf_C2H2_sf"/>
</dbReference>
<keyword evidence="5" id="KW-0862">Zinc</keyword>
<evidence type="ECO:0000259" key="8">
    <source>
        <dbReference type="PROSITE" id="PS50157"/>
    </source>
</evidence>
<dbReference type="Proteomes" id="UP000261560">
    <property type="component" value="Unplaced"/>
</dbReference>
<dbReference type="GO" id="GO:0008270">
    <property type="term" value="F:zinc ion binding"/>
    <property type="evidence" value="ECO:0007669"/>
    <property type="project" value="UniProtKB-KW"/>
</dbReference>
<evidence type="ECO:0000256" key="6">
    <source>
        <dbReference type="ARBA" id="ARBA00023242"/>
    </source>
</evidence>
<name>A0A3B3E2R3_ORYME</name>
<proteinExistence type="predicted"/>
<dbReference type="FunFam" id="3.30.160.60:FF:000557">
    <property type="entry name" value="zinc finger and SCAN domain-containing protein 29"/>
    <property type="match status" value="1"/>
</dbReference>
<dbReference type="Pfam" id="PF00096">
    <property type="entry name" value="zf-C2H2"/>
    <property type="match status" value="2"/>
</dbReference>
<dbReference type="InterPro" id="IPR050331">
    <property type="entry name" value="Zinc_finger"/>
</dbReference>
<keyword evidence="10" id="KW-1185">Reference proteome</keyword>
<dbReference type="PANTHER" id="PTHR16515">
    <property type="entry name" value="PR DOMAIN ZINC FINGER PROTEIN"/>
    <property type="match status" value="1"/>
</dbReference>
<evidence type="ECO:0000256" key="4">
    <source>
        <dbReference type="ARBA" id="ARBA00022771"/>
    </source>
</evidence>
<dbReference type="SUPFAM" id="SSF57667">
    <property type="entry name" value="beta-beta-alpha zinc fingers"/>
    <property type="match status" value="1"/>
</dbReference>
<evidence type="ECO:0000313" key="9">
    <source>
        <dbReference type="Ensembl" id="ENSOMEP00000036074.1"/>
    </source>
</evidence>
<feature type="domain" description="C2H2-type" evidence="8">
    <location>
        <begin position="20"/>
        <end position="47"/>
    </location>
</feature>
<feature type="domain" description="C2H2-type" evidence="8">
    <location>
        <begin position="48"/>
        <end position="75"/>
    </location>
</feature>
<dbReference type="PaxDb" id="30732-ENSOMEP00000036074"/>
<evidence type="ECO:0000256" key="1">
    <source>
        <dbReference type="ARBA" id="ARBA00004123"/>
    </source>
</evidence>
<dbReference type="GeneTree" id="ENSGT00990000204682"/>
<dbReference type="GO" id="GO:0010468">
    <property type="term" value="P:regulation of gene expression"/>
    <property type="evidence" value="ECO:0007669"/>
    <property type="project" value="UniProtKB-ARBA"/>
</dbReference>
<dbReference type="FunFam" id="3.30.160.60:FF:000744">
    <property type="entry name" value="zinc finger E-box-binding homeobox 1"/>
    <property type="match status" value="1"/>
</dbReference>
<keyword evidence="4 7" id="KW-0863">Zinc-finger</keyword>
<evidence type="ECO:0000256" key="5">
    <source>
        <dbReference type="ARBA" id="ARBA00022833"/>
    </source>
</evidence>
<reference evidence="9" key="2">
    <citation type="submission" date="2025-09" db="UniProtKB">
        <authorList>
            <consortium name="Ensembl"/>
        </authorList>
    </citation>
    <scope>IDENTIFICATION</scope>
</reference>
<dbReference type="OMA" id="DACWEDT"/>
<dbReference type="STRING" id="30732.ENSOMEP00000036074"/>
<comment type="subcellular location">
    <subcellularLocation>
        <location evidence="1">Nucleus</location>
    </subcellularLocation>
</comment>
<dbReference type="AlphaFoldDB" id="A0A3B3E2R3"/>
<protein>
    <recommendedName>
        <fullName evidence="8">C2H2-type domain-containing protein</fullName>
    </recommendedName>
</protein>
<evidence type="ECO:0000256" key="2">
    <source>
        <dbReference type="ARBA" id="ARBA00022723"/>
    </source>
</evidence>
<organism evidence="9 10">
    <name type="scientific">Oryzias melastigma</name>
    <name type="common">Marine medaka</name>
    <dbReference type="NCBI Taxonomy" id="30732"/>
    <lineage>
        <taxon>Eukaryota</taxon>
        <taxon>Metazoa</taxon>
        <taxon>Chordata</taxon>
        <taxon>Craniata</taxon>
        <taxon>Vertebrata</taxon>
        <taxon>Euteleostomi</taxon>
        <taxon>Actinopterygii</taxon>
        <taxon>Neopterygii</taxon>
        <taxon>Teleostei</taxon>
        <taxon>Neoteleostei</taxon>
        <taxon>Acanthomorphata</taxon>
        <taxon>Ovalentaria</taxon>
        <taxon>Atherinomorphae</taxon>
        <taxon>Beloniformes</taxon>
        <taxon>Adrianichthyidae</taxon>
        <taxon>Oryziinae</taxon>
        <taxon>Oryzias</taxon>
    </lineage>
</organism>
<dbReference type="GO" id="GO:0005634">
    <property type="term" value="C:nucleus"/>
    <property type="evidence" value="ECO:0007669"/>
    <property type="project" value="UniProtKB-SubCell"/>
</dbReference>
<reference evidence="9" key="1">
    <citation type="submission" date="2025-08" db="UniProtKB">
        <authorList>
            <consortium name="Ensembl"/>
        </authorList>
    </citation>
    <scope>IDENTIFICATION</scope>
</reference>
<dbReference type="Ensembl" id="ENSOMET00000031475.1">
    <property type="protein sequence ID" value="ENSOMEP00000036074.1"/>
    <property type="gene ID" value="ENSOMEG00000023665.1"/>
</dbReference>
<evidence type="ECO:0000256" key="3">
    <source>
        <dbReference type="ARBA" id="ARBA00022737"/>
    </source>
</evidence>
<dbReference type="Gene3D" id="3.30.160.60">
    <property type="entry name" value="Classic Zinc Finger"/>
    <property type="match status" value="2"/>
</dbReference>
<evidence type="ECO:0000313" key="10">
    <source>
        <dbReference type="Proteomes" id="UP000261560"/>
    </source>
</evidence>
<dbReference type="PROSITE" id="PS50157">
    <property type="entry name" value="ZINC_FINGER_C2H2_2"/>
    <property type="match status" value="2"/>
</dbReference>